<dbReference type="HAMAP" id="MF_01393">
    <property type="entry name" value="ATP_synth_a_bact"/>
    <property type="match status" value="1"/>
</dbReference>
<dbReference type="GO" id="GO:0045259">
    <property type="term" value="C:proton-transporting ATP synthase complex"/>
    <property type="evidence" value="ECO:0007669"/>
    <property type="project" value="UniProtKB-KW"/>
</dbReference>
<comment type="subcellular location">
    <subcellularLocation>
        <location evidence="11 12">Cell membrane</location>
        <topology evidence="11 12">Multi-pass membrane protein</topology>
    </subcellularLocation>
    <subcellularLocation>
        <location evidence="1">Membrane</location>
        <topology evidence="1">Multi-pass membrane protein</topology>
    </subcellularLocation>
</comment>
<dbReference type="PRINTS" id="PR00123">
    <property type="entry name" value="ATPASEA"/>
</dbReference>
<dbReference type="PANTHER" id="PTHR42823:SF3">
    <property type="entry name" value="ATP SYNTHASE SUBUNIT A, CHLOROPLASTIC"/>
    <property type="match status" value="1"/>
</dbReference>
<comment type="similarity">
    <text evidence="2 11 12">Belongs to the ATPase A chain family.</text>
</comment>
<dbReference type="Proteomes" id="UP000199309">
    <property type="component" value="Unassembled WGS sequence"/>
</dbReference>
<evidence type="ECO:0000256" key="10">
    <source>
        <dbReference type="ARBA" id="ARBA00023310"/>
    </source>
</evidence>
<evidence type="ECO:0000256" key="11">
    <source>
        <dbReference type="HAMAP-Rule" id="MF_01393"/>
    </source>
</evidence>
<evidence type="ECO:0000256" key="3">
    <source>
        <dbReference type="ARBA" id="ARBA00022448"/>
    </source>
</evidence>
<keyword evidence="5 11" id="KW-0812">Transmembrane</keyword>
<evidence type="ECO:0000256" key="4">
    <source>
        <dbReference type="ARBA" id="ARBA00022547"/>
    </source>
</evidence>
<dbReference type="CDD" id="cd00310">
    <property type="entry name" value="ATP-synt_Fo_a_6"/>
    <property type="match status" value="1"/>
</dbReference>
<feature type="transmembrane region" description="Helical" evidence="11">
    <location>
        <begin position="23"/>
        <end position="41"/>
    </location>
</feature>
<evidence type="ECO:0000256" key="5">
    <source>
        <dbReference type="ARBA" id="ARBA00022692"/>
    </source>
</evidence>
<dbReference type="InterPro" id="IPR045082">
    <property type="entry name" value="ATP_syn_F0_a_bact/chloroplast"/>
</dbReference>
<keyword evidence="10 11" id="KW-0066">ATP synthesis</keyword>
<gene>
    <name evidence="11" type="primary">atpB</name>
    <name evidence="13" type="ORF">SAMN05660299_01035</name>
</gene>
<dbReference type="Gene3D" id="1.20.120.220">
    <property type="entry name" value="ATP synthase, F0 complex, subunit A"/>
    <property type="match status" value="1"/>
</dbReference>
<evidence type="ECO:0000256" key="1">
    <source>
        <dbReference type="ARBA" id="ARBA00004141"/>
    </source>
</evidence>
<keyword evidence="3 11" id="KW-0813">Transport</keyword>
<sequence length="223" mass="24838">MELHTGHHLIAQLFGMNVNMDTLYMTWLTAAIVIVVTIAATRSRSLVPSGIQNVVEIIVESLLAQFKETLGPKWGQVVSVLLTMFLFILVGNELGLLPSPHILTSPTNDLNTTLGLALVSSFMVHFVALRNQGVKKHFKHYFEPFIPFVVINLMEEFTKPLTLAFRLFGNILAGEILMEVLYLLVPVGVPIVWLIFSLVIGLIQAFIFTILTTSYLADSLKED</sequence>
<evidence type="ECO:0000256" key="8">
    <source>
        <dbReference type="ARBA" id="ARBA00023065"/>
    </source>
</evidence>
<dbReference type="InterPro" id="IPR000568">
    <property type="entry name" value="ATP_synth_F0_asu"/>
</dbReference>
<dbReference type="NCBIfam" id="TIGR01131">
    <property type="entry name" value="ATP_synt_6_or_A"/>
    <property type="match status" value="1"/>
</dbReference>
<dbReference type="InterPro" id="IPR035908">
    <property type="entry name" value="F0_ATP_A_sf"/>
</dbReference>
<feature type="transmembrane region" description="Helical" evidence="11">
    <location>
        <begin position="191"/>
        <end position="217"/>
    </location>
</feature>
<feature type="transmembrane region" description="Helical" evidence="11">
    <location>
        <begin position="163"/>
        <end position="185"/>
    </location>
</feature>
<comment type="function">
    <text evidence="11 12">Key component of the proton channel; it plays a direct role in the translocation of protons across the membrane.</text>
</comment>
<dbReference type="EMBL" id="FNHQ01000008">
    <property type="protein sequence ID" value="SDM51995.1"/>
    <property type="molecule type" value="Genomic_DNA"/>
</dbReference>
<dbReference type="GO" id="GO:0046933">
    <property type="term" value="F:proton-transporting ATP synthase activity, rotational mechanism"/>
    <property type="evidence" value="ECO:0007669"/>
    <property type="project" value="UniProtKB-UniRule"/>
</dbReference>
<evidence type="ECO:0000256" key="6">
    <source>
        <dbReference type="ARBA" id="ARBA00022781"/>
    </source>
</evidence>
<evidence type="ECO:0000256" key="7">
    <source>
        <dbReference type="ARBA" id="ARBA00022989"/>
    </source>
</evidence>
<evidence type="ECO:0000256" key="9">
    <source>
        <dbReference type="ARBA" id="ARBA00023136"/>
    </source>
</evidence>
<dbReference type="GO" id="GO:0042777">
    <property type="term" value="P:proton motive force-driven plasma membrane ATP synthesis"/>
    <property type="evidence" value="ECO:0007669"/>
    <property type="project" value="TreeGrafter"/>
</dbReference>
<dbReference type="STRING" id="349095.SAMN05660299_01035"/>
<keyword evidence="8 11" id="KW-0406">Ion transport</keyword>
<keyword evidence="4 11" id="KW-0138">CF(0)</keyword>
<reference evidence="13 14" key="1">
    <citation type="submission" date="2016-10" db="EMBL/GenBank/DDBJ databases">
        <authorList>
            <person name="de Groot N.N."/>
        </authorList>
    </citation>
    <scope>NUCLEOTIDE SEQUENCE [LARGE SCALE GENOMIC DNA]</scope>
    <source>
        <strain evidence="13 14">DSM 16981</strain>
    </source>
</reference>
<keyword evidence="6 11" id="KW-0375">Hydrogen ion transport</keyword>
<evidence type="ECO:0000313" key="13">
    <source>
        <dbReference type="EMBL" id="SDM51995.1"/>
    </source>
</evidence>
<dbReference type="PANTHER" id="PTHR42823">
    <property type="entry name" value="ATP SYNTHASE SUBUNIT A, CHLOROPLASTIC"/>
    <property type="match status" value="1"/>
</dbReference>
<accession>A0A1G9TXN0</accession>
<dbReference type="GO" id="GO:0005886">
    <property type="term" value="C:plasma membrane"/>
    <property type="evidence" value="ECO:0007669"/>
    <property type="project" value="UniProtKB-SubCell"/>
</dbReference>
<protein>
    <recommendedName>
        <fullName evidence="11 12">ATP synthase subunit a</fullName>
    </recommendedName>
    <alternativeName>
        <fullName evidence="11">ATP synthase F0 sector subunit a</fullName>
    </alternativeName>
    <alternativeName>
        <fullName evidence="11">F-ATPase subunit 6</fullName>
    </alternativeName>
</protein>
<proteinExistence type="inferred from homology"/>
<feature type="transmembrane region" description="Helical" evidence="11">
    <location>
        <begin position="74"/>
        <end position="90"/>
    </location>
</feature>
<evidence type="ECO:0000313" key="14">
    <source>
        <dbReference type="Proteomes" id="UP000199309"/>
    </source>
</evidence>
<dbReference type="RefSeq" id="WP_091648857.1">
    <property type="nucleotide sequence ID" value="NZ_FNHQ01000008.1"/>
</dbReference>
<keyword evidence="9 11" id="KW-0472">Membrane</keyword>
<keyword evidence="7 11" id="KW-1133">Transmembrane helix</keyword>
<feature type="transmembrane region" description="Helical" evidence="11">
    <location>
        <begin position="110"/>
        <end position="129"/>
    </location>
</feature>
<dbReference type="PROSITE" id="PS00449">
    <property type="entry name" value="ATPASE_A"/>
    <property type="match status" value="1"/>
</dbReference>
<dbReference type="OrthoDB" id="9789241at2"/>
<dbReference type="AlphaFoldDB" id="A0A1G9TXN0"/>
<organism evidence="13 14">
    <name type="scientific">Megasphaera paucivorans</name>
    <dbReference type="NCBI Taxonomy" id="349095"/>
    <lineage>
        <taxon>Bacteria</taxon>
        <taxon>Bacillati</taxon>
        <taxon>Bacillota</taxon>
        <taxon>Negativicutes</taxon>
        <taxon>Veillonellales</taxon>
        <taxon>Veillonellaceae</taxon>
        <taxon>Megasphaera</taxon>
    </lineage>
</organism>
<evidence type="ECO:0000256" key="2">
    <source>
        <dbReference type="ARBA" id="ARBA00006810"/>
    </source>
</evidence>
<evidence type="ECO:0000256" key="12">
    <source>
        <dbReference type="RuleBase" id="RU000483"/>
    </source>
</evidence>
<dbReference type="Pfam" id="PF00119">
    <property type="entry name" value="ATP-synt_A"/>
    <property type="match status" value="1"/>
</dbReference>
<keyword evidence="14" id="KW-1185">Reference proteome</keyword>
<dbReference type="InterPro" id="IPR023011">
    <property type="entry name" value="ATP_synth_F0_asu_AS"/>
</dbReference>
<dbReference type="SUPFAM" id="SSF81336">
    <property type="entry name" value="F1F0 ATP synthase subunit A"/>
    <property type="match status" value="1"/>
</dbReference>
<name>A0A1G9TXN0_9FIRM</name>
<keyword evidence="11" id="KW-1003">Cell membrane</keyword>